<dbReference type="InterPro" id="IPR000421">
    <property type="entry name" value="FA58C"/>
</dbReference>
<reference evidence="8 9" key="1">
    <citation type="submission" date="2021-03" db="EMBL/GenBank/DDBJ databases">
        <title>Flavobacterium Flabelliformis Sp. Nov. And Flavobacterium Geliluteum Sp. Nov., Two Novel Multidrug Resistant Psychrophilic Species Isolated From Antarctica.</title>
        <authorList>
            <person name="Kralova S."/>
            <person name="Busse H.J."/>
            <person name="Bezdicek M."/>
            <person name="Nykrynova M."/>
            <person name="Kroupova E."/>
            <person name="Krsek D."/>
            <person name="Sedlacek I."/>
        </authorList>
    </citation>
    <scope>NUCLEOTIDE SEQUENCE [LARGE SCALE GENOMIC DNA]</scope>
    <source>
        <strain evidence="8 9">P7388</strain>
    </source>
</reference>
<evidence type="ECO:0000256" key="2">
    <source>
        <dbReference type="ARBA" id="ARBA00022801"/>
    </source>
</evidence>
<dbReference type="PANTHER" id="PTHR42812">
    <property type="entry name" value="BETA-XYLOSIDASE"/>
    <property type="match status" value="1"/>
</dbReference>
<keyword evidence="9" id="KW-1185">Reference proteome</keyword>
<dbReference type="InterPro" id="IPR006710">
    <property type="entry name" value="Glyco_hydro_43"/>
</dbReference>
<dbReference type="InterPro" id="IPR023296">
    <property type="entry name" value="Glyco_hydro_beta-prop_sf"/>
</dbReference>
<dbReference type="SUPFAM" id="SSF49785">
    <property type="entry name" value="Galactose-binding domain-like"/>
    <property type="match status" value="1"/>
</dbReference>
<evidence type="ECO:0000256" key="6">
    <source>
        <dbReference type="RuleBase" id="RU361187"/>
    </source>
</evidence>
<dbReference type="GO" id="GO:0004553">
    <property type="term" value="F:hydrolase activity, hydrolyzing O-glycosyl compounds"/>
    <property type="evidence" value="ECO:0007669"/>
    <property type="project" value="InterPro"/>
</dbReference>
<sequence length="417" mass="47429">MLAQNPVVPGYFADPSIVKFGDTYYMYSTTDGYYSGNDGEALVWTTKNLADWEVQTLPGLPHETVWAPAIIQGDNGRYYLYCQSSVDYSGYVYSGDSPTGPFKKEAHLGGFDIEPFRDPVSGKIYVISAGRELFLMDNDPKSPTYLIKIERKLSIKGNLFDYTEGPYLVYKEGLYYCMWAGGRCHESSYKVRYAVSKNIDGPYEEAINSPILQTDEKAGISGPGHHSITEIDGRFFMFYHRQDLVRAPTCDYRFPTVSEVEFKKGKINLVSYVDDLAKTLNKKGKYTNLALNKSTFSSNQNSGFEASKVVDGRYDTRWTTVAAPSDVTIDLGKEYSFDAIRVCFEYPDKYVTFKIEISTDYQNWQIYVDHSQEAVQGYKQMLQQKEGKARYVKVTVKNSEDRNASIWEVQVLKTNKT</sequence>
<dbReference type="InterPro" id="IPR008979">
    <property type="entry name" value="Galactose-bd-like_sf"/>
</dbReference>
<evidence type="ECO:0000256" key="1">
    <source>
        <dbReference type="ARBA" id="ARBA00009865"/>
    </source>
</evidence>
<dbReference type="PANTHER" id="PTHR42812:SF14">
    <property type="entry name" value="SECRETED PROTEIN"/>
    <property type="match status" value="1"/>
</dbReference>
<gene>
    <name evidence="8" type="ORF">J3495_18865</name>
</gene>
<keyword evidence="3 6" id="KW-0326">Glycosidase</keyword>
<protein>
    <submittedName>
        <fullName evidence="8">Family 43 glycosylhydrolase</fullName>
    </submittedName>
</protein>
<evidence type="ECO:0000259" key="7">
    <source>
        <dbReference type="PROSITE" id="PS50022"/>
    </source>
</evidence>
<feature type="domain" description="F5/8 type C" evidence="7">
    <location>
        <begin position="273"/>
        <end position="414"/>
    </location>
</feature>
<proteinExistence type="inferred from homology"/>
<evidence type="ECO:0000256" key="4">
    <source>
        <dbReference type="PIRSR" id="PIRSR606710-1"/>
    </source>
</evidence>
<dbReference type="SUPFAM" id="SSF75005">
    <property type="entry name" value="Arabinanase/levansucrase/invertase"/>
    <property type="match status" value="1"/>
</dbReference>
<name>A0A940XAS7_9FLAO</name>
<feature type="site" description="Important for catalytic activity, responsible for pKa modulation of the active site Glu and correct orientation of both the proton donor and substrate" evidence="5">
    <location>
        <position position="112"/>
    </location>
</feature>
<feature type="active site" description="Proton acceptor" evidence="4">
    <location>
        <position position="14"/>
    </location>
</feature>
<dbReference type="Pfam" id="PF04616">
    <property type="entry name" value="Glyco_hydro_43"/>
    <property type="match status" value="1"/>
</dbReference>
<dbReference type="RefSeq" id="WP_210668514.1">
    <property type="nucleotide sequence ID" value="NZ_JAGFBV010000058.1"/>
</dbReference>
<dbReference type="GO" id="GO:0005975">
    <property type="term" value="P:carbohydrate metabolic process"/>
    <property type="evidence" value="ECO:0007669"/>
    <property type="project" value="InterPro"/>
</dbReference>
<evidence type="ECO:0000256" key="5">
    <source>
        <dbReference type="PIRSR" id="PIRSR606710-2"/>
    </source>
</evidence>
<comment type="similarity">
    <text evidence="1 6">Belongs to the glycosyl hydrolase 43 family.</text>
</comment>
<dbReference type="AlphaFoldDB" id="A0A940XAS7"/>
<accession>A0A940XAS7</accession>
<keyword evidence="2 6" id="KW-0378">Hydrolase</keyword>
<feature type="active site" description="Proton donor" evidence="4">
    <location>
        <position position="164"/>
    </location>
</feature>
<dbReference type="Pfam" id="PF00754">
    <property type="entry name" value="F5_F8_type_C"/>
    <property type="match status" value="1"/>
</dbReference>
<dbReference type="Gene3D" id="2.115.10.20">
    <property type="entry name" value="Glycosyl hydrolase domain, family 43"/>
    <property type="match status" value="1"/>
</dbReference>
<dbReference type="EMBL" id="JAGFBV010000058">
    <property type="protein sequence ID" value="MBP4140130.1"/>
    <property type="molecule type" value="Genomic_DNA"/>
</dbReference>
<evidence type="ECO:0000313" key="8">
    <source>
        <dbReference type="EMBL" id="MBP4140130.1"/>
    </source>
</evidence>
<dbReference type="Proteomes" id="UP000675047">
    <property type="component" value="Unassembled WGS sequence"/>
</dbReference>
<evidence type="ECO:0000313" key="9">
    <source>
        <dbReference type="Proteomes" id="UP000675047"/>
    </source>
</evidence>
<evidence type="ECO:0000256" key="3">
    <source>
        <dbReference type="ARBA" id="ARBA00023295"/>
    </source>
</evidence>
<dbReference type="PROSITE" id="PS50022">
    <property type="entry name" value="FA58C_3"/>
    <property type="match status" value="1"/>
</dbReference>
<comment type="caution">
    <text evidence="8">The sequence shown here is derived from an EMBL/GenBank/DDBJ whole genome shotgun (WGS) entry which is preliminary data.</text>
</comment>
<dbReference type="InterPro" id="IPR051795">
    <property type="entry name" value="Glycosyl_Hydrlase_43"/>
</dbReference>
<organism evidence="8 9">
    <name type="scientific">Flavobacterium geliluteum</name>
    <dbReference type="NCBI Taxonomy" id="2816120"/>
    <lineage>
        <taxon>Bacteria</taxon>
        <taxon>Pseudomonadati</taxon>
        <taxon>Bacteroidota</taxon>
        <taxon>Flavobacteriia</taxon>
        <taxon>Flavobacteriales</taxon>
        <taxon>Flavobacteriaceae</taxon>
        <taxon>Flavobacterium</taxon>
    </lineage>
</organism>
<dbReference type="Gene3D" id="2.60.120.260">
    <property type="entry name" value="Galactose-binding domain-like"/>
    <property type="match status" value="1"/>
</dbReference>